<keyword evidence="5" id="KW-1185">Reference proteome</keyword>
<dbReference type="RefSeq" id="WP_122106193.1">
    <property type="nucleotide sequence ID" value="NZ_JBHSKV010000010.1"/>
</dbReference>
<sequence length="524" mass="60204">MNVLFISIDSLNRHFLRSYRPNSPIDIETPNLDEFADRAAVFDNHYAGSLPCMPARREWLTGTQEFLWRPWGPIEPFDTVLPEVVRSQNVLTQLVTDHFHYFQHGSNGYHESFNGVEFIRGQEYDRWRTSPRDPDGELLSQLRRDGSGASDDLNLDAGTASDEPDDLRFMNRAAYARNAAGFDVESDFFAPKVFSRAANWLETNEEWSDWFCYVDSFDVHEPFHVPEPYASMYTDEDPTDPELPIWPYYGRTDEGQSELSDRELAFIESQYAAELTMVDEWFGTVLRTLDDRNLWEKTAVILTSDHGFYLGENGYVGKPFEAPVRNELARTPLMIWHPGSSRMGDRIDELTAAVDLFATMADVLGLEVDGAPHSRSLLPLLTDEVDDHREWALYGYWGSSVNVTDGTYTYHRPCDESTSTHCYSTTMMDSVGWFTPTRPKHDAESGRFLPYTDCPVWKFEGPSHGRHEEPLLYDVESDPWQRRNLAGREPERSEEMRSLLVDALTELDAPANQFDRLGLERPRP</sequence>
<dbReference type="AlphaFoldDB" id="A0ABD5QRC3"/>
<dbReference type="Gene3D" id="3.40.720.10">
    <property type="entry name" value="Alkaline Phosphatase, subunit A"/>
    <property type="match status" value="1"/>
</dbReference>
<evidence type="ECO:0000313" key="4">
    <source>
        <dbReference type="EMBL" id="MFC5134666.1"/>
    </source>
</evidence>
<dbReference type="PANTHER" id="PTHR42693">
    <property type="entry name" value="ARYLSULFATASE FAMILY MEMBER"/>
    <property type="match status" value="1"/>
</dbReference>
<dbReference type="Pfam" id="PF00884">
    <property type="entry name" value="Sulfatase"/>
    <property type="match status" value="1"/>
</dbReference>
<dbReference type="SUPFAM" id="SSF53649">
    <property type="entry name" value="Alkaline phosphatase-like"/>
    <property type="match status" value="1"/>
</dbReference>
<name>A0ABD5QRC3_9EURY</name>
<feature type="region of interest" description="Disordered" evidence="2">
    <location>
        <begin position="127"/>
        <end position="161"/>
    </location>
</feature>
<dbReference type="InterPro" id="IPR050738">
    <property type="entry name" value="Sulfatase"/>
</dbReference>
<dbReference type="Proteomes" id="UP001596145">
    <property type="component" value="Unassembled WGS sequence"/>
</dbReference>
<gene>
    <name evidence="4" type="ORF">ACFPJA_08020</name>
</gene>
<feature type="domain" description="Sulfatase N-terminal" evidence="3">
    <location>
        <begin position="2"/>
        <end position="365"/>
    </location>
</feature>
<comment type="caution">
    <text evidence="4">The sequence shown here is derived from an EMBL/GenBank/DDBJ whole genome shotgun (WGS) entry which is preliminary data.</text>
</comment>
<evidence type="ECO:0000259" key="3">
    <source>
        <dbReference type="Pfam" id="PF00884"/>
    </source>
</evidence>
<protein>
    <submittedName>
        <fullName evidence="4">Sulfatase-like hydrolase/transferase</fullName>
    </submittedName>
</protein>
<evidence type="ECO:0000256" key="2">
    <source>
        <dbReference type="SAM" id="MobiDB-lite"/>
    </source>
</evidence>
<dbReference type="EMBL" id="JBHSKV010000010">
    <property type="protein sequence ID" value="MFC5134666.1"/>
    <property type="molecule type" value="Genomic_DNA"/>
</dbReference>
<dbReference type="InterPro" id="IPR000917">
    <property type="entry name" value="Sulfatase_N"/>
</dbReference>
<organism evidence="4 5">
    <name type="scientific">Halorubrum glutamatedens</name>
    <dbReference type="NCBI Taxonomy" id="2707018"/>
    <lineage>
        <taxon>Archaea</taxon>
        <taxon>Methanobacteriati</taxon>
        <taxon>Methanobacteriota</taxon>
        <taxon>Stenosarchaea group</taxon>
        <taxon>Halobacteria</taxon>
        <taxon>Halobacteriales</taxon>
        <taxon>Haloferacaceae</taxon>
        <taxon>Halorubrum</taxon>
    </lineage>
</organism>
<accession>A0ABD5QRC3</accession>
<evidence type="ECO:0000256" key="1">
    <source>
        <dbReference type="ARBA" id="ARBA00008779"/>
    </source>
</evidence>
<dbReference type="PANTHER" id="PTHR42693:SF33">
    <property type="entry name" value="ARYLSULFATASE"/>
    <property type="match status" value="1"/>
</dbReference>
<evidence type="ECO:0000313" key="5">
    <source>
        <dbReference type="Proteomes" id="UP001596145"/>
    </source>
</evidence>
<dbReference type="CDD" id="cd16148">
    <property type="entry name" value="sulfatase_like"/>
    <property type="match status" value="1"/>
</dbReference>
<comment type="similarity">
    <text evidence="1">Belongs to the sulfatase family.</text>
</comment>
<dbReference type="InterPro" id="IPR017850">
    <property type="entry name" value="Alkaline_phosphatase_core_sf"/>
</dbReference>
<reference evidence="4 5" key="1">
    <citation type="journal article" date="2019" name="Int. J. Syst. Evol. Microbiol.">
        <title>The Global Catalogue of Microorganisms (GCM) 10K type strain sequencing project: providing services to taxonomists for standard genome sequencing and annotation.</title>
        <authorList>
            <consortium name="The Broad Institute Genomics Platform"/>
            <consortium name="The Broad Institute Genome Sequencing Center for Infectious Disease"/>
            <person name="Wu L."/>
            <person name="Ma J."/>
        </authorList>
    </citation>
    <scope>NUCLEOTIDE SEQUENCE [LARGE SCALE GENOMIC DNA]</scope>
    <source>
        <strain evidence="4 5">CGMCC 1.16026</strain>
    </source>
</reference>
<proteinExistence type="inferred from homology"/>